<dbReference type="GO" id="GO:0003700">
    <property type="term" value="F:DNA-binding transcription factor activity"/>
    <property type="evidence" value="ECO:0007669"/>
    <property type="project" value="InterPro"/>
</dbReference>
<dbReference type="GO" id="GO:0003677">
    <property type="term" value="F:DNA binding"/>
    <property type="evidence" value="ECO:0007669"/>
    <property type="project" value="UniProtKB-KW"/>
</dbReference>
<dbReference type="STRING" id="229920.ADM99_14645"/>
<accession>A0A0P6X8Y1</accession>
<dbReference type="PRINTS" id="PR00778">
    <property type="entry name" value="HTHARSR"/>
</dbReference>
<evidence type="ECO:0000256" key="1">
    <source>
        <dbReference type="ARBA" id="ARBA00023015"/>
    </source>
</evidence>
<dbReference type="InterPro" id="IPR011991">
    <property type="entry name" value="ArsR-like_HTH"/>
</dbReference>
<dbReference type="NCBIfam" id="NF033788">
    <property type="entry name" value="HTH_metalloreg"/>
    <property type="match status" value="1"/>
</dbReference>
<name>A0A0P6X8Y1_9CHLR</name>
<dbReference type="InterPro" id="IPR036388">
    <property type="entry name" value="WH-like_DNA-bd_sf"/>
</dbReference>
<dbReference type="SUPFAM" id="SSF46785">
    <property type="entry name" value="Winged helix' DNA-binding domain"/>
    <property type="match status" value="1"/>
</dbReference>
<proteinExistence type="predicted"/>
<evidence type="ECO:0000256" key="3">
    <source>
        <dbReference type="ARBA" id="ARBA00023163"/>
    </source>
</evidence>
<sequence>MIEEQKINIDPLDAQTQVFKILTHPARIAILNILRDGEHCVCHMEAYLGLRQSYISQQLAVLREAGLIQDRRDGWNIFYRVVNPDIYTVLDAVQKLTGQAVGPSNPVASCNCPHCMAKQSSG</sequence>
<evidence type="ECO:0000259" key="4">
    <source>
        <dbReference type="PROSITE" id="PS50987"/>
    </source>
</evidence>
<dbReference type="AlphaFoldDB" id="A0A0P6X8Y1"/>
<evidence type="ECO:0000256" key="2">
    <source>
        <dbReference type="ARBA" id="ARBA00023125"/>
    </source>
</evidence>
<comment type="caution">
    <text evidence="5">The sequence shown here is derived from an EMBL/GenBank/DDBJ whole genome shotgun (WGS) entry which is preliminary data.</text>
</comment>
<dbReference type="InterPro" id="IPR001845">
    <property type="entry name" value="HTH_ArsR_DNA-bd_dom"/>
</dbReference>
<keyword evidence="1" id="KW-0805">Transcription regulation</keyword>
<dbReference type="OrthoDB" id="9798835at2"/>
<evidence type="ECO:0000313" key="5">
    <source>
        <dbReference type="EMBL" id="KPL70729.1"/>
    </source>
</evidence>
<keyword evidence="3" id="KW-0804">Transcription</keyword>
<feature type="domain" description="HTH arsR-type" evidence="4">
    <location>
        <begin position="7"/>
        <end position="101"/>
    </location>
</feature>
<dbReference type="Proteomes" id="UP000050430">
    <property type="component" value="Unassembled WGS sequence"/>
</dbReference>
<dbReference type="PROSITE" id="PS50987">
    <property type="entry name" value="HTH_ARSR_2"/>
    <property type="match status" value="1"/>
</dbReference>
<protein>
    <recommendedName>
        <fullName evidence="4">HTH arsR-type domain-containing protein</fullName>
    </recommendedName>
</protein>
<dbReference type="Pfam" id="PF01022">
    <property type="entry name" value="HTH_5"/>
    <property type="match status" value="1"/>
</dbReference>
<dbReference type="InterPro" id="IPR036390">
    <property type="entry name" value="WH_DNA-bd_sf"/>
</dbReference>
<dbReference type="SMART" id="SM00418">
    <property type="entry name" value="HTH_ARSR"/>
    <property type="match status" value="1"/>
</dbReference>
<reference evidence="5 6" key="1">
    <citation type="submission" date="2015-07" db="EMBL/GenBank/DDBJ databases">
        <title>Genome sequence of Leptolinea tardivitalis DSM 16556.</title>
        <authorList>
            <person name="Hemp J."/>
            <person name="Ward L.M."/>
            <person name="Pace L.A."/>
            <person name="Fischer W.W."/>
        </authorList>
    </citation>
    <scope>NUCLEOTIDE SEQUENCE [LARGE SCALE GENOMIC DNA]</scope>
    <source>
        <strain evidence="5 6">YMTK-2</strain>
    </source>
</reference>
<evidence type="ECO:0000313" key="6">
    <source>
        <dbReference type="Proteomes" id="UP000050430"/>
    </source>
</evidence>
<dbReference type="CDD" id="cd00090">
    <property type="entry name" value="HTH_ARSR"/>
    <property type="match status" value="1"/>
</dbReference>
<organism evidence="5 6">
    <name type="scientific">Leptolinea tardivitalis</name>
    <dbReference type="NCBI Taxonomy" id="229920"/>
    <lineage>
        <taxon>Bacteria</taxon>
        <taxon>Bacillati</taxon>
        <taxon>Chloroflexota</taxon>
        <taxon>Anaerolineae</taxon>
        <taxon>Anaerolineales</taxon>
        <taxon>Anaerolineaceae</taxon>
        <taxon>Leptolinea</taxon>
    </lineage>
</organism>
<dbReference type="PANTHER" id="PTHR43132:SF2">
    <property type="entry name" value="ARSENICAL RESISTANCE OPERON REPRESSOR ARSR-RELATED"/>
    <property type="match status" value="1"/>
</dbReference>
<gene>
    <name evidence="5" type="ORF">ADM99_14645</name>
</gene>
<dbReference type="InterPro" id="IPR051011">
    <property type="entry name" value="Metal_resp_trans_reg"/>
</dbReference>
<dbReference type="PANTHER" id="PTHR43132">
    <property type="entry name" value="ARSENICAL RESISTANCE OPERON REPRESSOR ARSR-RELATED"/>
    <property type="match status" value="1"/>
</dbReference>
<dbReference type="EMBL" id="LGCK01000014">
    <property type="protein sequence ID" value="KPL70729.1"/>
    <property type="molecule type" value="Genomic_DNA"/>
</dbReference>
<dbReference type="Gene3D" id="1.10.10.10">
    <property type="entry name" value="Winged helix-like DNA-binding domain superfamily/Winged helix DNA-binding domain"/>
    <property type="match status" value="1"/>
</dbReference>
<keyword evidence="6" id="KW-1185">Reference proteome</keyword>
<keyword evidence="2" id="KW-0238">DNA-binding</keyword>